<reference evidence="2" key="1">
    <citation type="submission" date="2017-02" db="EMBL/GenBank/DDBJ databases">
        <authorList>
            <person name="Tafer H."/>
            <person name="Lopandic K."/>
        </authorList>
    </citation>
    <scope>NUCLEOTIDE SEQUENCE [LARGE SCALE GENOMIC DNA]</scope>
    <source>
        <strain evidence="2">CBS 366.77</strain>
    </source>
</reference>
<proteinExistence type="predicted"/>
<protein>
    <submittedName>
        <fullName evidence="1">Uncharacterized protein</fullName>
    </submittedName>
</protein>
<organism evidence="1 2">
    <name type="scientific">Aspergillus sclerotialis</name>
    <dbReference type="NCBI Taxonomy" id="2070753"/>
    <lineage>
        <taxon>Eukaryota</taxon>
        <taxon>Fungi</taxon>
        <taxon>Dikarya</taxon>
        <taxon>Ascomycota</taxon>
        <taxon>Pezizomycotina</taxon>
        <taxon>Eurotiomycetes</taxon>
        <taxon>Eurotiomycetidae</taxon>
        <taxon>Eurotiales</taxon>
        <taxon>Aspergillaceae</taxon>
        <taxon>Aspergillus</taxon>
        <taxon>Aspergillus subgen. Polypaecilum</taxon>
    </lineage>
</organism>
<name>A0A3A2Z1B7_9EURO</name>
<evidence type="ECO:0000313" key="1">
    <source>
        <dbReference type="EMBL" id="RJE16540.1"/>
    </source>
</evidence>
<keyword evidence="2" id="KW-1185">Reference proteome</keyword>
<gene>
    <name evidence="1" type="ORF">PHISCL_11123</name>
</gene>
<dbReference type="AlphaFoldDB" id="A0A3A2Z1B7"/>
<evidence type="ECO:0000313" key="2">
    <source>
        <dbReference type="Proteomes" id="UP000266188"/>
    </source>
</evidence>
<sequence>MAGSVLMRKFWAMELAPGSSEFRPAMATAGVQSLFCCQWMEPWGRELFPGPPPSSPLSVTLP</sequence>
<dbReference type="Proteomes" id="UP000266188">
    <property type="component" value="Unassembled WGS sequence"/>
</dbReference>
<dbReference type="EMBL" id="MVGC01004060">
    <property type="protein sequence ID" value="RJE16540.1"/>
    <property type="molecule type" value="Genomic_DNA"/>
</dbReference>
<accession>A0A3A2Z1B7</accession>
<comment type="caution">
    <text evidence="1">The sequence shown here is derived from an EMBL/GenBank/DDBJ whole genome shotgun (WGS) entry which is preliminary data.</text>
</comment>